<accession>A0A426YB28</accession>
<gene>
    <name evidence="3" type="ORF">B296_00038549</name>
</gene>
<keyword evidence="2" id="KW-1133">Transmembrane helix</keyword>
<dbReference type="AlphaFoldDB" id="A0A426YB28"/>
<dbReference type="Proteomes" id="UP000287651">
    <property type="component" value="Unassembled WGS sequence"/>
</dbReference>
<feature type="region of interest" description="Disordered" evidence="1">
    <location>
        <begin position="76"/>
        <end position="96"/>
    </location>
</feature>
<evidence type="ECO:0000256" key="2">
    <source>
        <dbReference type="SAM" id="Phobius"/>
    </source>
</evidence>
<sequence length="96" mass="11003">MEMFHPNVMIVMKRFVWIYATAQFMLVVFFAHLFYSYLHMQAVISIVLATFAGFGVAMSGNTIAIEMWRWRRRWHAASAGSTTPPEIAPSSSQQEV</sequence>
<dbReference type="PANTHER" id="PTHR46158:SF1">
    <property type="entry name" value="RING_U-BOX SUPERFAMILY PROTEIN"/>
    <property type="match status" value="1"/>
</dbReference>
<feature type="transmembrane region" description="Helical" evidence="2">
    <location>
        <begin position="43"/>
        <end position="65"/>
    </location>
</feature>
<feature type="compositionally biased region" description="Polar residues" evidence="1">
    <location>
        <begin position="79"/>
        <end position="96"/>
    </location>
</feature>
<keyword evidence="2" id="KW-0472">Membrane</keyword>
<name>A0A426YB28_ENSVE</name>
<feature type="transmembrane region" description="Helical" evidence="2">
    <location>
        <begin position="16"/>
        <end position="37"/>
    </location>
</feature>
<reference evidence="3 4" key="1">
    <citation type="journal article" date="2014" name="Agronomy (Basel)">
        <title>A Draft Genome Sequence for Ensete ventricosum, the Drought-Tolerant Tree Against Hunger.</title>
        <authorList>
            <person name="Harrison J."/>
            <person name="Moore K.A."/>
            <person name="Paszkiewicz K."/>
            <person name="Jones T."/>
            <person name="Grant M."/>
            <person name="Ambacheew D."/>
            <person name="Muzemil S."/>
            <person name="Studholme D.J."/>
        </authorList>
    </citation>
    <scope>NUCLEOTIDE SEQUENCE [LARGE SCALE GENOMIC DNA]</scope>
</reference>
<evidence type="ECO:0000256" key="1">
    <source>
        <dbReference type="SAM" id="MobiDB-lite"/>
    </source>
</evidence>
<protein>
    <submittedName>
        <fullName evidence="3">Uncharacterized protein</fullName>
    </submittedName>
</protein>
<proteinExistence type="predicted"/>
<organism evidence="3 4">
    <name type="scientific">Ensete ventricosum</name>
    <name type="common">Abyssinian banana</name>
    <name type="synonym">Musa ensete</name>
    <dbReference type="NCBI Taxonomy" id="4639"/>
    <lineage>
        <taxon>Eukaryota</taxon>
        <taxon>Viridiplantae</taxon>
        <taxon>Streptophyta</taxon>
        <taxon>Embryophyta</taxon>
        <taxon>Tracheophyta</taxon>
        <taxon>Spermatophyta</taxon>
        <taxon>Magnoliopsida</taxon>
        <taxon>Liliopsida</taxon>
        <taxon>Zingiberales</taxon>
        <taxon>Musaceae</taxon>
        <taxon>Ensete</taxon>
    </lineage>
</organism>
<keyword evidence="2" id="KW-0812">Transmembrane</keyword>
<evidence type="ECO:0000313" key="4">
    <source>
        <dbReference type="Proteomes" id="UP000287651"/>
    </source>
</evidence>
<comment type="caution">
    <text evidence="3">The sequence shown here is derived from an EMBL/GenBank/DDBJ whole genome shotgun (WGS) entry which is preliminary data.</text>
</comment>
<dbReference type="EMBL" id="AMZH03013641">
    <property type="protein sequence ID" value="RRT48917.1"/>
    <property type="molecule type" value="Genomic_DNA"/>
</dbReference>
<evidence type="ECO:0000313" key="3">
    <source>
        <dbReference type="EMBL" id="RRT48917.1"/>
    </source>
</evidence>
<dbReference type="PANTHER" id="PTHR46158">
    <property type="entry name" value="OS02G0165000 PROTEIN"/>
    <property type="match status" value="1"/>
</dbReference>